<gene>
    <name evidence="1" type="ORF">BCR34DRAFT_179129</name>
</gene>
<dbReference type="AlphaFoldDB" id="A0A1Y1YFB9"/>
<name>A0A1Y1YFB9_9PLEO</name>
<proteinExistence type="predicted"/>
<comment type="caution">
    <text evidence="1">The sequence shown here is derived from an EMBL/GenBank/DDBJ whole genome shotgun (WGS) entry which is preliminary data.</text>
</comment>
<protein>
    <submittedName>
        <fullName evidence="1">Uncharacterized protein</fullName>
    </submittedName>
</protein>
<evidence type="ECO:0000313" key="1">
    <source>
        <dbReference type="EMBL" id="ORX96677.1"/>
    </source>
</evidence>
<evidence type="ECO:0000313" key="2">
    <source>
        <dbReference type="Proteomes" id="UP000193144"/>
    </source>
</evidence>
<keyword evidence="2" id="KW-1185">Reference proteome</keyword>
<dbReference type="Proteomes" id="UP000193144">
    <property type="component" value="Unassembled WGS sequence"/>
</dbReference>
<sequence length="234" mass="26723">MEDAALQRQAKFLGNSSVSTTLTFTDKAKVCELCATFRISGSAVFPVFSDYRWDRPKSQAQHDLHEEYQDVFPNFPNLKQRAKDGCSFCGFVRQSLQSEYRISEGWPAFSETPVRIVFTASVAEEVDNGSLRTILDKLKRRKRHTITIQVFGMTEGTNDLLLDFGITFQFSGGMCVSSGVYFEVNRIQSLRLPMKTHYRLIISSESRNGCKRAMRATRLAWPPSLHIRLHAYFL</sequence>
<dbReference type="EMBL" id="MCFA01000250">
    <property type="protein sequence ID" value="ORX96677.1"/>
    <property type="molecule type" value="Genomic_DNA"/>
</dbReference>
<accession>A0A1Y1YFB9</accession>
<reference evidence="1 2" key="1">
    <citation type="submission" date="2016-07" db="EMBL/GenBank/DDBJ databases">
        <title>Pervasive Adenine N6-methylation of Active Genes in Fungi.</title>
        <authorList>
            <consortium name="DOE Joint Genome Institute"/>
            <person name="Mondo S.J."/>
            <person name="Dannebaum R.O."/>
            <person name="Kuo R.C."/>
            <person name="Labutti K."/>
            <person name="Haridas S."/>
            <person name="Kuo A."/>
            <person name="Salamov A."/>
            <person name="Ahrendt S.R."/>
            <person name="Lipzen A."/>
            <person name="Sullivan W."/>
            <person name="Andreopoulos W.B."/>
            <person name="Clum A."/>
            <person name="Lindquist E."/>
            <person name="Daum C."/>
            <person name="Ramamoorthy G.K."/>
            <person name="Gryganskyi A."/>
            <person name="Culley D."/>
            <person name="Magnuson J.K."/>
            <person name="James T.Y."/>
            <person name="O'Malley M.A."/>
            <person name="Stajich J.E."/>
            <person name="Spatafora J.W."/>
            <person name="Visel A."/>
            <person name="Grigoriev I.V."/>
        </authorList>
    </citation>
    <scope>NUCLEOTIDE SEQUENCE [LARGE SCALE GENOMIC DNA]</scope>
    <source>
        <strain evidence="1 2">CBS 115471</strain>
    </source>
</reference>
<organism evidence="1 2">
    <name type="scientific">Clohesyomyces aquaticus</name>
    <dbReference type="NCBI Taxonomy" id="1231657"/>
    <lineage>
        <taxon>Eukaryota</taxon>
        <taxon>Fungi</taxon>
        <taxon>Dikarya</taxon>
        <taxon>Ascomycota</taxon>
        <taxon>Pezizomycotina</taxon>
        <taxon>Dothideomycetes</taxon>
        <taxon>Pleosporomycetidae</taxon>
        <taxon>Pleosporales</taxon>
        <taxon>Lindgomycetaceae</taxon>
        <taxon>Clohesyomyces</taxon>
    </lineage>
</organism>